<feature type="region of interest" description="Disordered" evidence="1">
    <location>
        <begin position="66"/>
        <end position="145"/>
    </location>
</feature>
<protein>
    <submittedName>
        <fullName evidence="3">Uncharacterized protein</fullName>
    </submittedName>
</protein>
<proteinExistence type="predicted"/>
<dbReference type="HOGENOM" id="CLU_1784083_0_0_7"/>
<feature type="compositionally biased region" description="Basic residues" evidence="1">
    <location>
        <begin position="66"/>
        <end position="75"/>
    </location>
</feature>
<keyword evidence="2" id="KW-0732">Signal</keyword>
<dbReference type="EMBL" id="CP001089">
    <property type="protein sequence ID" value="ACD94412.1"/>
    <property type="molecule type" value="Genomic_DNA"/>
</dbReference>
<evidence type="ECO:0000256" key="1">
    <source>
        <dbReference type="SAM" id="MobiDB-lite"/>
    </source>
</evidence>
<feature type="chain" id="PRO_5002787512" evidence="2">
    <location>
        <begin position="21"/>
        <end position="145"/>
    </location>
</feature>
<dbReference type="AlphaFoldDB" id="B3E3Z8"/>
<reference evidence="3 4" key="1">
    <citation type="submission" date="2008-05" db="EMBL/GenBank/DDBJ databases">
        <title>Complete sequence of chromosome of Geobacter lovleyi SZ.</title>
        <authorList>
            <consortium name="US DOE Joint Genome Institute"/>
            <person name="Lucas S."/>
            <person name="Copeland A."/>
            <person name="Lapidus A."/>
            <person name="Glavina del Rio T."/>
            <person name="Dalin E."/>
            <person name="Tice H."/>
            <person name="Bruce D."/>
            <person name="Goodwin L."/>
            <person name="Pitluck S."/>
            <person name="Chertkov O."/>
            <person name="Meincke L."/>
            <person name="Brettin T."/>
            <person name="Detter J.C."/>
            <person name="Han C."/>
            <person name="Tapia R."/>
            <person name="Kuske C.R."/>
            <person name="Schmutz J."/>
            <person name="Larimer F."/>
            <person name="Land M."/>
            <person name="Hauser L."/>
            <person name="Kyrpides N."/>
            <person name="Mikhailova N."/>
            <person name="Sung Y."/>
            <person name="Fletcher K.E."/>
            <person name="Ritalahti K.M."/>
            <person name="Loeffler F.E."/>
            <person name="Richardson P."/>
        </authorList>
    </citation>
    <scope>NUCLEOTIDE SEQUENCE [LARGE SCALE GENOMIC DNA]</scope>
    <source>
        <strain evidence="4">ATCC BAA-1151 / DSM 17278 / SZ</strain>
    </source>
</reference>
<evidence type="ECO:0000313" key="3">
    <source>
        <dbReference type="EMBL" id="ACD94412.1"/>
    </source>
</evidence>
<accession>B3E3Z8</accession>
<feature type="signal peptide" evidence="2">
    <location>
        <begin position="1"/>
        <end position="20"/>
    </location>
</feature>
<name>B3E3Z8_TRIL1</name>
<keyword evidence="4" id="KW-1185">Reference proteome</keyword>
<dbReference type="STRING" id="398767.Glov_0686"/>
<gene>
    <name evidence="3" type="ordered locus">Glov_0686</name>
</gene>
<dbReference type="KEGG" id="glo:Glov_0686"/>
<organism evidence="3 4">
    <name type="scientific">Trichlorobacter lovleyi (strain ATCC BAA-1151 / DSM 17278 / SZ)</name>
    <name type="common">Geobacter lovleyi</name>
    <dbReference type="NCBI Taxonomy" id="398767"/>
    <lineage>
        <taxon>Bacteria</taxon>
        <taxon>Pseudomonadati</taxon>
        <taxon>Thermodesulfobacteriota</taxon>
        <taxon>Desulfuromonadia</taxon>
        <taxon>Geobacterales</taxon>
        <taxon>Geobacteraceae</taxon>
        <taxon>Trichlorobacter</taxon>
    </lineage>
</organism>
<dbReference type="Proteomes" id="UP000002420">
    <property type="component" value="Chromosome"/>
</dbReference>
<evidence type="ECO:0000313" key="4">
    <source>
        <dbReference type="Proteomes" id="UP000002420"/>
    </source>
</evidence>
<sequence length="145" mass="15821">MKTLFSVVVLVLFWAVSSPAAVIYLKDGGQIKAKRVWRENGKVVVLVNHESITSFASSEVNLKKTFPPRKKRVRPQKATQSPAAAPGVPATGATAVQAPEQPATGGKKITLPSLPNKLPERQIPAASEEGTLRKQKREMEERLKE</sequence>
<feature type="compositionally biased region" description="Low complexity" evidence="1">
    <location>
        <begin position="83"/>
        <end position="96"/>
    </location>
</feature>
<evidence type="ECO:0000256" key="2">
    <source>
        <dbReference type="SAM" id="SignalP"/>
    </source>
</evidence>
<dbReference type="OrthoDB" id="5397582at2"/>
<dbReference type="RefSeq" id="WP_012468768.1">
    <property type="nucleotide sequence ID" value="NC_010814.1"/>
</dbReference>